<evidence type="ECO:0000256" key="2">
    <source>
        <dbReference type="ARBA" id="ARBA00023445"/>
    </source>
</evidence>
<comment type="caution">
    <text evidence="4">The sequence shown here is derived from an EMBL/GenBank/DDBJ whole genome shotgun (WGS) entry which is preliminary data.</text>
</comment>
<organism evidence="4 5">
    <name type="scientific">Rhizobium mesosinicum</name>
    <dbReference type="NCBI Taxonomy" id="335017"/>
    <lineage>
        <taxon>Bacteria</taxon>
        <taxon>Pseudomonadati</taxon>
        <taxon>Pseudomonadota</taxon>
        <taxon>Alphaproteobacteria</taxon>
        <taxon>Hyphomicrobiales</taxon>
        <taxon>Rhizobiaceae</taxon>
        <taxon>Rhizobium/Agrobacterium group</taxon>
        <taxon>Rhizobium</taxon>
    </lineage>
</organism>
<dbReference type="InterPro" id="IPR036291">
    <property type="entry name" value="NAD(P)-bd_dom_sf"/>
</dbReference>
<reference evidence="4 5" key="1">
    <citation type="journal article" date="2021" name="MBio">
        <title>Poor Competitiveness of Bradyrhizobium in Pigeon Pea Root Colonization in Indian Soils.</title>
        <authorList>
            <person name="Chalasani D."/>
            <person name="Basu A."/>
            <person name="Pullabhotla S.V.S.R.N."/>
            <person name="Jorrin B."/>
            <person name="Neal A.L."/>
            <person name="Poole P.S."/>
            <person name="Podile A.R."/>
            <person name="Tkacz A."/>
        </authorList>
    </citation>
    <scope>NUCLEOTIDE SEQUENCE [LARGE SCALE GENOMIC DNA]</scope>
    <source>
        <strain evidence="4 5">HU56</strain>
    </source>
</reference>
<dbReference type="RefSeq" id="WP_220333535.1">
    <property type="nucleotide sequence ID" value="NZ_JAEUAK010000002.1"/>
</dbReference>
<dbReference type="PANTHER" id="PTHR10366:SF564">
    <property type="entry name" value="STEROL-4-ALPHA-CARBOXYLATE 3-DEHYDROGENASE, DECARBOXYLATING"/>
    <property type="match status" value="1"/>
</dbReference>
<comment type="similarity">
    <text evidence="2">Belongs to the NAD(P)-dependent epimerase/dehydratase family. Dihydroflavonol-4-reductase subfamily.</text>
</comment>
<protein>
    <submittedName>
        <fullName evidence="4">NAD-dependent epimerase/dehydratase family protein</fullName>
    </submittedName>
</protein>
<sequence>MADDTILITGATGFIAQHNIIAALAAGFQVRTAIRSLDRSDQVRAYLAKGGAEPGDRLSFVETDLLKDEGWAEATQGCTYAIHSASSTPSGDYASEEEWIRPAVDGNLRLLRAARAAGVKRVVLTSAFGAIGAGKASPGRPFTEEDWSDLNGNIAPYQKSKTLAERAAWDFIAQQGGGMELATINPTAVMGPALGPDTSHSLMMLKGMLEGQPGQPRIQSCFVDVRDVADLHMRAMTNPAAAGERFLATSGEALWLADVAKILKERLGKQARKISTMQVSDIALKAKALVDPRVKGLLPLLGVDLSASGEKAKRMLGWNPRPPADAIEAAARSMIEVGLVDV</sequence>
<dbReference type="SUPFAM" id="SSF51735">
    <property type="entry name" value="NAD(P)-binding Rossmann-fold domains"/>
    <property type="match status" value="1"/>
</dbReference>
<evidence type="ECO:0000313" key="4">
    <source>
        <dbReference type="EMBL" id="MBW9052063.1"/>
    </source>
</evidence>
<dbReference type="InterPro" id="IPR001509">
    <property type="entry name" value="Epimerase_deHydtase"/>
</dbReference>
<keyword evidence="5" id="KW-1185">Reference proteome</keyword>
<name>A0ABS7GRV1_9HYPH</name>
<accession>A0ABS7GRV1</accession>
<feature type="domain" description="NAD-dependent epimerase/dehydratase" evidence="3">
    <location>
        <begin position="6"/>
        <end position="242"/>
    </location>
</feature>
<dbReference type="Gene3D" id="3.40.50.720">
    <property type="entry name" value="NAD(P)-binding Rossmann-like Domain"/>
    <property type="match status" value="1"/>
</dbReference>
<dbReference type="EMBL" id="JAEUAK010000002">
    <property type="protein sequence ID" value="MBW9052063.1"/>
    <property type="molecule type" value="Genomic_DNA"/>
</dbReference>
<dbReference type="Pfam" id="PF01370">
    <property type="entry name" value="Epimerase"/>
    <property type="match status" value="1"/>
</dbReference>
<dbReference type="Proteomes" id="UP000717752">
    <property type="component" value="Unassembled WGS sequence"/>
</dbReference>
<gene>
    <name evidence="4" type="ORF">JNB85_06495</name>
</gene>
<dbReference type="InterPro" id="IPR050425">
    <property type="entry name" value="NAD(P)_dehydrat-like"/>
</dbReference>
<dbReference type="PANTHER" id="PTHR10366">
    <property type="entry name" value="NAD DEPENDENT EPIMERASE/DEHYDRATASE"/>
    <property type="match status" value="1"/>
</dbReference>
<proteinExistence type="inferred from homology"/>
<evidence type="ECO:0000259" key="3">
    <source>
        <dbReference type="Pfam" id="PF01370"/>
    </source>
</evidence>
<keyword evidence="1" id="KW-0560">Oxidoreductase</keyword>
<evidence type="ECO:0000256" key="1">
    <source>
        <dbReference type="ARBA" id="ARBA00023002"/>
    </source>
</evidence>
<evidence type="ECO:0000313" key="5">
    <source>
        <dbReference type="Proteomes" id="UP000717752"/>
    </source>
</evidence>